<proteinExistence type="predicted"/>
<feature type="transmembrane region" description="Helical" evidence="1">
    <location>
        <begin position="136"/>
        <end position="155"/>
    </location>
</feature>
<dbReference type="eggNOG" id="ENOG502Z7HS">
    <property type="taxonomic scope" value="Bacteria"/>
</dbReference>
<dbReference type="Proteomes" id="UP000028542">
    <property type="component" value="Unassembled WGS sequence"/>
</dbReference>
<dbReference type="AlphaFoldDB" id="A0A084JB25"/>
<evidence type="ECO:0000256" key="1">
    <source>
        <dbReference type="SAM" id="Phobius"/>
    </source>
</evidence>
<reference evidence="2 3" key="1">
    <citation type="submission" date="2014-07" db="EMBL/GenBank/DDBJ databases">
        <title>Draft genome of Clostridium sulfidigenes 113A isolated from sediments associated with methane hydrate from Krishna Godavari basin.</title>
        <authorList>
            <person name="Honkalas V.S."/>
            <person name="Dabir A.P."/>
            <person name="Arora P."/>
            <person name="Dhakephalkar P.K."/>
        </authorList>
    </citation>
    <scope>NUCLEOTIDE SEQUENCE [LARGE SCALE GENOMIC DNA]</scope>
    <source>
        <strain evidence="2 3">113A</strain>
    </source>
</reference>
<organism evidence="2 3">
    <name type="scientific">Clostridium sulfidigenes</name>
    <dbReference type="NCBI Taxonomy" id="318464"/>
    <lineage>
        <taxon>Bacteria</taxon>
        <taxon>Bacillati</taxon>
        <taxon>Bacillota</taxon>
        <taxon>Clostridia</taxon>
        <taxon>Eubacteriales</taxon>
        <taxon>Clostridiaceae</taxon>
        <taxon>Clostridium</taxon>
    </lineage>
</organism>
<dbReference type="RefSeq" id="WP_035133103.1">
    <property type="nucleotide sequence ID" value="NZ_JPMD01000025.1"/>
</dbReference>
<keyword evidence="1" id="KW-0812">Transmembrane</keyword>
<feature type="transmembrane region" description="Helical" evidence="1">
    <location>
        <begin position="194"/>
        <end position="213"/>
    </location>
</feature>
<accession>A0A084JB25</accession>
<name>A0A084JB25_9CLOT</name>
<feature type="transmembrane region" description="Helical" evidence="1">
    <location>
        <begin position="6"/>
        <end position="25"/>
    </location>
</feature>
<feature type="transmembrane region" description="Helical" evidence="1">
    <location>
        <begin position="105"/>
        <end position="124"/>
    </location>
</feature>
<keyword evidence="1" id="KW-0472">Membrane</keyword>
<comment type="caution">
    <text evidence="2">The sequence shown here is derived from an EMBL/GenBank/DDBJ whole genome shotgun (WGS) entry which is preliminary data.</text>
</comment>
<feature type="transmembrane region" description="Helical" evidence="1">
    <location>
        <begin position="167"/>
        <end position="188"/>
    </location>
</feature>
<evidence type="ECO:0000313" key="3">
    <source>
        <dbReference type="Proteomes" id="UP000028542"/>
    </source>
</evidence>
<protein>
    <submittedName>
        <fullName evidence="2">Membrane protein</fullName>
    </submittedName>
</protein>
<dbReference type="EMBL" id="JPMD01000025">
    <property type="protein sequence ID" value="KEZ86159.1"/>
    <property type="molecule type" value="Genomic_DNA"/>
</dbReference>
<evidence type="ECO:0000313" key="2">
    <source>
        <dbReference type="EMBL" id="KEZ86159.1"/>
    </source>
</evidence>
<keyword evidence="1" id="KW-1133">Transmembrane helix</keyword>
<keyword evidence="3" id="KW-1185">Reference proteome</keyword>
<feature type="transmembrane region" description="Helical" evidence="1">
    <location>
        <begin position="69"/>
        <end position="93"/>
    </location>
</feature>
<feature type="transmembrane region" description="Helical" evidence="1">
    <location>
        <begin position="37"/>
        <end position="57"/>
    </location>
</feature>
<dbReference type="STRING" id="318464.IO99_10795"/>
<gene>
    <name evidence="2" type="ORF">IO99_10795</name>
</gene>
<sequence length="227" mass="25841">MQGIMETLFDILYLSTVIIMGIIMIKKSGQNKQYRLFGIMAVILGCGDAFHLVPRAYGLLTTGLEANAVALGIGKLITSITMTIFYVVLYHIWRIRYDVKAEKRLTNIIYGLAIVRIILCAFPQNQWLSYNAPVSWGIYRNIPFALIGLIIIWIFHNKIKENNDKGFKFMPIAIILSFGFYIPVVLWSNTLPSIGILMIPKTLAYVWIVFMGYKEMKKLSNPHGVNN</sequence>